<sequence>MSEQHKGLGRKTAELAVATLFTSFMVWSQLLFLALFIYVPLLRVPMVLYVGFKVLDPAVENGRGRPFKKWIRTLGVWQYLASYFSCSVSIEEDIDPNSQYVYGYHPHGILSYGAQIFGCYSMELFNKMNGDHLYPVALPVALRLPIFGDYLMALGAVSCSKACIRRVLGNKKNSIAVVIGGAQESLHGEPGKPELILDKRKGFVREAIMAGAYLCPIYVFGETGIYRQVRCSPGSFLYKIECWVQWYFSFAAPLFYGRFLLVPFRAKLHFVRGKVVHVKHNPNPTRQEVEYYHELYKEELVRLYNKYRYKYEPYPHADLKFAE</sequence>
<gene>
    <name evidence="1" type="primary">MOGAT1</name>
    <name evidence="1" type="ORF">EV182_005525</name>
</gene>
<keyword evidence="1" id="KW-0012">Acyltransferase</keyword>
<dbReference type="Proteomes" id="UP001145114">
    <property type="component" value="Unassembled WGS sequence"/>
</dbReference>
<accession>A0ACC1HNZ7</accession>
<evidence type="ECO:0000313" key="1">
    <source>
        <dbReference type="EMBL" id="KAJ1677745.1"/>
    </source>
</evidence>
<organism evidence="1 2">
    <name type="scientific">Spiromyces aspiralis</name>
    <dbReference type="NCBI Taxonomy" id="68401"/>
    <lineage>
        <taxon>Eukaryota</taxon>
        <taxon>Fungi</taxon>
        <taxon>Fungi incertae sedis</taxon>
        <taxon>Zoopagomycota</taxon>
        <taxon>Kickxellomycotina</taxon>
        <taxon>Kickxellomycetes</taxon>
        <taxon>Kickxellales</taxon>
        <taxon>Kickxellaceae</taxon>
        <taxon>Spiromyces</taxon>
    </lineage>
</organism>
<keyword evidence="2" id="KW-1185">Reference proteome</keyword>
<reference evidence="1" key="1">
    <citation type="submission" date="2022-06" db="EMBL/GenBank/DDBJ databases">
        <title>Phylogenomic reconstructions and comparative analyses of Kickxellomycotina fungi.</title>
        <authorList>
            <person name="Reynolds N.K."/>
            <person name="Stajich J.E."/>
            <person name="Barry K."/>
            <person name="Grigoriev I.V."/>
            <person name="Crous P."/>
            <person name="Smith M.E."/>
        </authorList>
    </citation>
    <scope>NUCLEOTIDE SEQUENCE</scope>
    <source>
        <strain evidence="1">RSA 2271</strain>
    </source>
</reference>
<protein>
    <submittedName>
        <fullName evidence="1">2-acylglycerol O-acyltransferase 1</fullName>
        <ecNumber evidence="1">2.3.1.22</ecNumber>
    </submittedName>
</protein>
<keyword evidence="1" id="KW-0808">Transferase</keyword>
<comment type="caution">
    <text evidence="1">The sequence shown here is derived from an EMBL/GenBank/DDBJ whole genome shotgun (WGS) entry which is preliminary data.</text>
</comment>
<name>A0ACC1HNZ7_9FUNG</name>
<evidence type="ECO:0000313" key="2">
    <source>
        <dbReference type="Proteomes" id="UP001145114"/>
    </source>
</evidence>
<dbReference type="EC" id="2.3.1.22" evidence="1"/>
<proteinExistence type="predicted"/>
<dbReference type="EMBL" id="JAMZIH010002002">
    <property type="protein sequence ID" value="KAJ1677745.1"/>
    <property type="molecule type" value="Genomic_DNA"/>
</dbReference>